<sequence length="249" mass="27865">VSVEEPLSKGLRGTEGLVECKASARNIRRIQVKDIVKEVEDYLKTYSSAGMDISWVDTMPINIYTINATTTTNVAQNAIDDNLPQLLDSRGAHEGPSDTRDTKIAALRLKFNAFKSLEGEKDSNSDVEEDQRTRSEFMADLNVEYHERALLANHKRFYKRFGRVGSARKPIDKSKETCFPCGKLVLTQRIDHLSKGKNEKGKSDKGKSEKGLIAESFDWDDESFSSEDVGTTKFKSFMAIAEDEPSVEG</sequence>
<gene>
    <name evidence="1" type="ORF">Tci_589923</name>
</gene>
<organism evidence="1">
    <name type="scientific">Tanacetum cinerariifolium</name>
    <name type="common">Dalmatian daisy</name>
    <name type="synonym">Chrysanthemum cinerariifolium</name>
    <dbReference type="NCBI Taxonomy" id="118510"/>
    <lineage>
        <taxon>Eukaryota</taxon>
        <taxon>Viridiplantae</taxon>
        <taxon>Streptophyta</taxon>
        <taxon>Embryophyta</taxon>
        <taxon>Tracheophyta</taxon>
        <taxon>Spermatophyta</taxon>
        <taxon>Magnoliopsida</taxon>
        <taxon>eudicotyledons</taxon>
        <taxon>Gunneridae</taxon>
        <taxon>Pentapetalae</taxon>
        <taxon>asterids</taxon>
        <taxon>campanulids</taxon>
        <taxon>Asterales</taxon>
        <taxon>Asteraceae</taxon>
        <taxon>Asteroideae</taxon>
        <taxon>Anthemideae</taxon>
        <taxon>Anthemidinae</taxon>
        <taxon>Tanacetum</taxon>
    </lineage>
</organism>
<feature type="non-terminal residue" evidence="1">
    <location>
        <position position="1"/>
    </location>
</feature>
<protein>
    <submittedName>
        <fullName evidence="1">Uncharacterized protein</fullName>
    </submittedName>
</protein>
<accession>A0A699J9S1</accession>
<name>A0A699J9S1_TANCI</name>
<comment type="caution">
    <text evidence="1">The sequence shown here is derived from an EMBL/GenBank/DDBJ whole genome shotgun (WGS) entry which is preliminary data.</text>
</comment>
<reference evidence="1" key="1">
    <citation type="journal article" date="2019" name="Sci. Rep.">
        <title>Draft genome of Tanacetum cinerariifolium, the natural source of mosquito coil.</title>
        <authorList>
            <person name="Yamashiro T."/>
            <person name="Shiraishi A."/>
            <person name="Satake H."/>
            <person name="Nakayama K."/>
        </authorList>
    </citation>
    <scope>NUCLEOTIDE SEQUENCE</scope>
</reference>
<dbReference type="EMBL" id="BKCJ010381316">
    <property type="protein sequence ID" value="GFA17951.1"/>
    <property type="molecule type" value="Genomic_DNA"/>
</dbReference>
<dbReference type="AlphaFoldDB" id="A0A699J9S1"/>
<evidence type="ECO:0000313" key="1">
    <source>
        <dbReference type="EMBL" id="GFA17951.1"/>
    </source>
</evidence>
<proteinExistence type="predicted"/>